<protein>
    <submittedName>
        <fullName evidence="1">Uncharacterized protein</fullName>
    </submittedName>
</protein>
<name>A0A420ZB49_UNCK3</name>
<gene>
    <name evidence="1" type="ORF">DRH29_05470</name>
</gene>
<proteinExistence type="predicted"/>
<dbReference type="Proteomes" id="UP000281261">
    <property type="component" value="Unassembled WGS sequence"/>
</dbReference>
<evidence type="ECO:0000313" key="2">
    <source>
        <dbReference type="Proteomes" id="UP000281261"/>
    </source>
</evidence>
<comment type="caution">
    <text evidence="1">The sequence shown here is derived from an EMBL/GenBank/DDBJ whole genome shotgun (WGS) entry which is preliminary data.</text>
</comment>
<sequence length="109" mass="11870">MSVSSIDIKRNIAPLGEGKGINIFTGGRETVEYVELNTEEEDAIEAVVMMGYHLLSKISPSIAKEWLDHKEIFIKFGGVAKGKFPGQKPIKFPSEVGSIGVNILIPQAL</sequence>
<dbReference type="AlphaFoldDB" id="A0A420ZB49"/>
<dbReference type="EMBL" id="QMNG01000100">
    <property type="protein sequence ID" value="RLC35949.1"/>
    <property type="molecule type" value="Genomic_DNA"/>
</dbReference>
<organism evidence="1 2">
    <name type="scientific">candidate division Kazan bacterium</name>
    <dbReference type="NCBI Taxonomy" id="2202143"/>
    <lineage>
        <taxon>Bacteria</taxon>
        <taxon>Bacteria division Kazan-3B-28</taxon>
    </lineage>
</organism>
<evidence type="ECO:0000313" key="1">
    <source>
        <dbReference type="EMBL" id="RLC35949.1"/>
    </source>
</evidence>
<accession>A0A420ZB49</accession>
<reference evidence="1 2" key="1">
    <citation type="submission" date="2018-06" db="EMBL/GenBank/DDBJ databases">
        <title>Extensive metabolic versatility and redundancy in microbially diverse, dynamic hydrothermal sediments.</title>
        <authorList>
            <person name="Dombrowski N."/>
            <person name="Teske A."/>
            <person name="Baker B.J."/>
        </authorList>
    </citation>
    <scope>NUCLEOTIDE SEQUENCE [LARGE SCALE GENOMIC DNA]</scope>
    <source>
        <strain evidence="1">B79_G16</strain>
    </source>
</reference>